<evidence type="ECO:0000313" key="3">
    <source>
        <dbReference type="Proteomes" id="UP000254331"/>
    </source>
</evidence>
<dbReference type="Proteomes" id="UP000254331">
    <property type="component" value="Unassembled WGS sequence"/>
</dbReference>
<evidence type="ECO:0000259" key="1">
    <source>
        <dbReference type="Pfam" id="PF18668"/>
    </source>
</evidence>
<proteinExistence type="predicted"/>
<reference evidence="2 3" key="1">
    <citation type="submission" date="2018-06" db="EMBL/GenBank/DDBJ databases">
        <authorList>
            <consortium name="Pathogen Informatics"/>
            <person name="Doyle S."/>
        </authorList>
    </citation>
    <scope>NUCLEOTIDE SEQUENCE [LARGE SCALE GENOMIC DNA]</scope>
    <source>
        <strain evidence="2 3">NCTC10376</strain>
    </source>
</reference>
<protein>
    <recommendedName>
        <fullName evidence="1">Tail spike TSP1/Gp66 N-terminal domain-containing protein</fullName>
    </recommendedName>
</protein>
<dbReference type="Gene3D" id="2.10.10.80">
    <property type="match status" value="1"/>
</dbReference>
<dbReference type="InterPro" id="IPR040775">
    <property type="entry name" value="Tail_spike_N"/>
</dbReference>
<accession>A0A379F465</accession>
<evidence type="ECO:0000313" key="2">
    <source>
        <dbReference type="EMBL" id="SUC14386.1"/>
    </source>
</evidence>
<dbReference type="EMBL" id="UGTW01000001">
    <property type="protein sequence ID" value="SUC14386.1"/>
    <property type="molecule type" value="Genomic_DNA"/>
</dbReference>
<dbReference type="AlphaFoldDB" id="A0A379F465"/>
<feature type="domain" description="Tail spike TSP1/Gp66 N-terminal" evidence="1">
    <location>
        <begin position="57"/>
        <end position="123"/>
    </location>
</feature>
<sequence length="630" mass="68899">MSTIPTQNPVPSEAPRDLKFNSGKIDEFVTSMKNKYIDRFGQEHFTIEGLRWIAQQAISQFGYITLDSFQKGVEITLPNQVLRDEITGEYYRWDGVLPKSVPVDSTPENSGGVGVGKWLGVGDSTLRGEISSERGASIIGSRNGNVQEQLDNIKSSYSNIITPYQFKTESNSWNDAFNDALAFSENNKVPIHVGGVWSLDETIIAGNKSNFIGYESAVFTNKKLIVSQNYGSRKQKEPNSLLPINSNVINTTGNNASPNTAFYVNQNYNNQGLAFYNGYFYIGYDLGSGNGMIERYAQNGVIDTSYGGVSIPINHTADLAIRVKDEFLYSASGGGAEPTYIRKIAKDGKSVLESIDLTNYGNSALCAIDNHNDILILHSTLSGGDGGLPTFTFFEFGNWNNPVKQFTLPKTLGVPQGMDVYDNTIYFYTNDKITLVSYSGEVLSEVRVNASGESEGIAISGSYGNTYIAVGYNNPRRVCFFTSPHSTQESFLGFPFFVNSVTSPATSLKPQIIPIGFRKTSTGWELLEYFDKSNVNYAALWESPVIRNGDLIIKLKSKSPRSLVSSSISFNASSFQFTNICNAMSDFSIGSRELVVKFIGANGVVVNADSVLGTGIIYGFTIVGVSNQNS</sequence>
<dbReference type="SUPFAM" id="SSF63825">
    <property type="entry name" value="YWTD domain"/>
    <property type="match status" value="1"/>
</dbReference>
<dbReference type="Pfam" id="PF18668">
    <property type="entry name" value="Tail_spike_N"/>
    <property type="match status" value="1"/>
</dbReference>
<name>A0A379F465_PROVU</name>
<gene>
    <name evidence="2" type="ORF">NCTC10376_00190</name>
</gene>
<dbReference type="RefSeq" id="WP_181880498.1">
    <property type="nucleotide sequence ID" value="NZ_UGTW01000001.1"/>
</dbReference>
<organism evidence="2 3">
    <name type="scientific">Proteus vulgaris</name>
    <dbReference type="NCBI Taxonomy" id="585"/>
    <lineage>
        <taxon>Bacteria</taxon>
        <taxon>Pseudomonadati</taxon>
        <taxon>Pseudomonadota</taxon>
        <taxon>Gammaproteobacteria</taxon>
        <taxon>Enterobacterales</taxon>
        <taxon>Morganellaceae</taxon>
        <taxon>Proteus</taxon>
    </lineage>
</organism>